<comment type="caution">
    <text evidence="5">The sequence shown here is derived from an EMBL/GenBank/DDBJ whole genome shotgun (WGS) entry which is preliminary data.</text>
</comment>
<dbReference type="Proteomes" id="UP000037397">
    <property type="component" value="Unassembled WGS sequence"/>
</dbReference>
<dbReference type="InterPro" id="IPR018062">
    <property type="entry name" value="HTH_AraC-typ_CS"/>
</dbReference>
<dbReference type="Gene3D" id="1.10.10.60">
    <property type="entry name" value="Homeodomain-like"/>
    <property type="match status" value="1"/>
</dbReference>
<dbReference type="EMBL" id="LAIR01000002">
    <property type="protein sequence ID" value="KNX37671.1"/>
    <property type="molecule type" value="Genomic_DNA"/>
</dbReference>
<dbReference type="InterPro" id="IPR032783">
    <property type="entry name" value="AraC_lig"/>
</dbReference>
<proteinExistence type="predicted"/>
<evidence type="ECO:0000259" key="4">
    <source>
        <dbReference type="PROSITE" id="PS01124"/>
    </source>
</evidence>
<dbReference type="InterPro" id="IPR018060">
    <property type="entry name" value="HTH_AraC"/>
</dbReference>
<keyword evidence="3" id="KW-0804">Transcription</keyword>
<dbReference type="Pfam" id="PF12833">
    <property type="entry name" value="HTH_18"/>
    <property type="match status" value="1"/>
</dbReference>
<organism evidence="5 6">
    <name type="scientific">Luteipulveratus halotolerans</name>
    <dbReference type="NCBI Taxonomy" id="1631356"/>
    <lineage>
        <taxon>Bacteria</taxon>
        <taxon>Bacillati</taxon>
        <taxon>Actinomycetota</taxon>
        <taxon>Actinomycetes</taxon>
        <taxon>Micrococcales</taxon>
        <taxon>Dermacoccaceae</taxon>
        <taxon>Luteipulveratus</taxon>
    </lineage>
</organism>
<evidence type="ECO:0000256" key="3">
    <source>
        <dbReference type="ARBA" id="ARBA00023163"/>
    </source>
</evidence>
<dbReference type="PROSITE" id="PS01124">
    <property type="entry name" value="HTH_ARAC_FAMILY_2"/>
    <property type="match status" value="1"/>
</dbReference>
<dbReference type="PANTHER" id="PTHR46796">
    <property type="entry name" value="HTH-TYPE TRANSCRIPTIONAL ACTIVATOR RHAS-RELATED"/>
    <property type="match status" value="1"/>
</dbReference>
<dbReference type="GO" id="GO:0003700">
    <property type="term" value="F:DNA-binding transcription factor activity"/>
    <property type="evidence" value="ECO:0007669"/>
    <property type="project" value="InterPro"/>
</dbReference>
<dbReference type="InterPro" id="IPR009057">
    <property type="entry name" value="Homeodomain-like_sf"/>
</dbReference>
<dbReference type="InterPro" id="IPR050204">
    <property type="entry name" value="AraC_XylS_family_regulators"/>
</dbReference>
<evidence type="ECO:0000313" key="6">
    <source>
        <dbReference type="Proteomes" id="UP000037397"/>
    </source>
</evidence>
<dbReference type="OrthoDB" id="241790at2"/>
<dbReference type="SUPFAM" id="SSF46689">
    <property type="entry name" value="Homeodomain-like"/>
    <property type="match status" value="2"/>
</dbReference>
<name>A0A0L6CIP4_9MICO</name>
<dbReference type="AlphaFoldDB" id="A0A0L6CIP4"/>
<evidence type="ECO:0000256" key="2">
    <source>
        <dbReference type="ARBA" id="ARBA00023125"/>
    </source>
</evidence>
<keyword evidence="1" id="KW-0805">Transcription regulation</keyword>
<dbReference type="PANTHER" id="PTHR46796:SF13">
    <property type="entry name" value="HTH-TYPE TRANSCRIPTIONAL ACTIVATOR RHAS"/>
    <property type="match status" value="1"/>
</dbReference>
<dbReference type="PATRIC" id="fig|1631356.3.peg.2308"/>
<keyword evidence="6" id="KW-1185">Reference proteome</keyword>
<dbReference type="SMART" id="SM00342">
    <property type="entry name" value="HTH_ARAC"/>
    <property type="match status" value="1"/>
</dbReference>
<dbReference type="GO" id="GO:0043565">
    <property type="term" value="F:sequence-specific DNA binding"/>
    <property type="evidence" value="ECO:0007669"/>
    <property type="project" value="InterPro"/>
</dbReference>
<dbReference type="RefSeq" id="WP_050670053.1">
    <property type="nucleotide sequence ID" value="NZ_LAIR01000002.1"/>
</dbReference>
<feature type="domain" description="HTH araC/xylS-type" evidence="4">
    <location>
        <begin position="209"/>
        <end position="306"/>
    </location>
</feature>
<gene>
    <name evidence="5" type="ORF">VV01_11805</name>
</gene>
<reference evidence="6" key="1">
    <citation type="submission" date="2015-03" db="EMBL/GenBank/DDBJ databases">
        <title>Luteipulveratus halotolerans sp. nov., a novel actinobacterium (Dermacoccaceae) from Sarawak, Malaysia.</title>
        <authorList>
            <person name="Juboi H."/>
            <person name="Basik A."/>
            <person name="Shamsul S.S."/>
            <person name="Arnold P."/>
            <person name="Schmitt E.K."/>
            <person name="Sanglier J.-J."/>
            <person name="Yeo T."/>
        </authorList>
    </citation>
    <scope>NUCLEOTIDE SEQUENCE [LARGE SCALE GENOMIC DNA]</scope>
    <source>
        <strain evidence="6">C296001</strain>
    </source>
</reference>
<dbReference type="Pfam" id="PF12852">
    <property type="entry name" value="Cupin_6"/>
    <property type="match status" value="1"/>
</dbReference>
<protein>
    <recommendedName>
        <fullName evidence="4">HTH araC/xylS-type domain-containing protein</fullName>
    </recommendedName>
</protein>
<evidence type="ECO:0000313" key="5">
    <source>
        <dbReference type="EMBL" id="KNX37671.1"/>
    </source>
</evidence>
<keyword evidence="2" id="KW-0238">DNA-binding</keyword>
<dbReference type="PROSITE" id="PS00041">
    <property type="entry name" value="HTH_ARAC_FAMILY_1"/>
    <property type="match status" value="1"/>
</dbReference>
<sequence>MDLTSALLAGPRAQRAFVLKVCLGAGWQLRIEDRSALCVLTPVRGDLTLRFDDGETIDIAVGEVALVRGTDPYDAYDDPAAPRLAVIEADGRCYSPDGTLLKDQLALGVRTWGDDPDGESVFVTATYAESNEVGSRLLQALPRATVVPAHLLEWPLVDMLQTELDRTSPGQDVVIDRLLDLLLMGVLRVWSEHDAESGLPSAGDDDVVRAALAAMHHNPAEPWTVQTLAGFTGVSRAALARRFATVVGEPPMAYLTRWRIQLAADLLIEGATLERAAREVGYASAFGLSAAFKRVKGLSPQAFRDRAGEPMLVGQV</sequence>
<accession>A0A0L6CIP4</accession>
<dbReference type="STRING" id="1631356.VV01_11805"/>
<evidence type="ECO:0000256" key="1">
    <source>
        <dbReference type="ARBA" id="ARBA00023015"/>
    </source>
</evidence>